<evidence type="ECO:0000313" key="1">
    <source>
        <dbReference type="EMBL" id="OQK17475.1"/>
    </source>
</evidence>
<proteinExistence type="predicted"/>
<gene>
    <name evidence="1" type="ORF">AU255_06240</name>
</gene>
<sequence length="66" mass="7333">MPLRLHVNLEESKGILRERTFGQEGNLIYEAGSEGPKAADELLARNGHQWRLLGKKDSGTEQTGTK</sequence>
<reference evidence="1 2" key="1">
    <citation type="submission" date="2015-12" db="EMBL/GenBank/DDBJ databases">
        <authorList>
            <person name="Shamseldin A."/>
            <person name="Moawad H."/>
            <person name="Abd El-Rahim W.M."/>
            <person name="Sadowsky M.J."/>
        </authorList>
    </citation>
    <scope>NUCLEOTIDE SEQUENCE [LARGE SCALE GENOMIC DNA]</scope>
    <source>
        <strain evidence="1 2">WF1</strain>
    </source>
</reference>
<protein>
    <submittedName>
        <fullName evidence="1">Uncharacterized protein</fullName>
    </submittedName>
</protein>
<accession>A0A1V8M7E7</accession>
<dbReference type="Proteomes" id="UP000191980">
    <property type="component" value="Unassembled WGS sequence"/>
</dbReference>
<keyword evidence="2" id="KW-1185">Reference proteome</keyword>
<organism evidence="1 2">
    <name type="scientific">Methyloprofundus sedimenti</name>
    <dbReference type="NCBI Taxonomy" id="1420851"/>
    <lineage>
        <taxon>Bacteria</taxon>
        <taxon>Pseudomonadati</taxon>
        <taxon>Pseudomonadota</taxon>
        <taxon>Gammaproteobacteria</taxon>
        <taxon>Methylococcales</taxon>
        <taxon>Methylococcaceae</taxon>
        <taxon>Methyloprofundus</taxon>
    </lineage>
</organism>
<dbReference type="EMBL" id="LPUF01000001">
    <property type="protein sequence ID" value="OQK17475.1"/>
    <property type="molecule type" value="Genomic_DNA"/>
</dbReference>
<name>A0A1V8M7E7_9GAMM</name>
<comment type="caution">
    <text evidence="1">The sequence shown here is derived from an EMBL/GenBank/DDBJ whole genome shotgun (WGS) entry which is preliminary data.</text>
</comment>
<evidence type="ECO:0000313" key="2">
    <source>
        <dbReference type="Proteomes" id="UP000191980"/>
    </source>
</evidence>
<dbReference type="AlphaFoldDB" id="A0A1V8M7E7"/>